<dbReference type="InterPro" id="IPR055346">
    <property type="entry name" value="Fe-S_cluster_assembly_SufBD"/>
</dbReference>
<protein>
    <recommendedName>
        <fullName evidence="2">SUF system FeS cluster assembly SufBD core domain-containing protein</fullName>
    </recommendedName>
</protein>
<feature type="domain" description="SUF system FeS cluster assembly SufBD core" evidence="2">
    <location>
        <begin position="96"/>
        <end position="321"/>
    </location>
</feature>
<dbReference type="InterPro" id="IPR000825">
    <property type="entry name" value="SUF_FeS_clus_asmbl_SufBD_core"/>
</dbReference>
<dbReference type="PANTHER" id="PTHR30508">
    <property type="entry name" value="FES CLUSTER ASSEMBLY PROTEIN SUF"/>
    <property type="match status" value="1"/>
</dbReference>
<comment type="caution">
    <text evidence="3">The sequence shown here is derived from an EMBL/GenBank/DDBJ whole genome shotgun (WGS) entry which is preliminary data.</text>
</comment>
<sequence length="350" mass="39409">MSKIRNFVDEEILHYVGYSSSNKDRSGFFLIIDDYIANIESLNGKLEISPLNKAIEKHLWLRNYVKSIPKKPLGYFIRVLPNAKIDFPIQACFYTKKSKSQIIHNIFVAEPNSKAHLISGCTTSIQECKHTGISHYLIKDNASLSVTRIHHWLPTTSVFSKSSTLVKKNAIFISNYIVLSPPKKEQSHSITNVKENGTTRFISVVYAKEHSNFNINDEVFLKEKNARSEIINKTLSKGGKVITRGRIQGKGENTKGHMECDGLLLNDRGKIETIPALEAINSKTDLSHEAGIGRISGEELNYLMSRGIDEETAKSLIVRGFLDIEIKGLPEQLQKFIHKLIKKISIEGTT</sequence>
<dbReference type="InterPro" id="IPR037284">
    <property type="entry name" value="SUF_FeS_clus_asmbl_SufBD_sf"/>
</dbReference>
<evidence type="ECO:0000259" key="2">
    <source>
        <dbReference type="Pfam" id="PF01458"/>
    </source>
</evidence>
<accession>X0YZJ8</accession>
<dbReference type="PANTHER" id="PTHR30508:SF1">
    <property type="entry name" value="UPF0051 PROTEIN ABCI8, CHLOROPLASTIC-RELATED"/>
    <property type="match status" value="1"/>
</dbReference>
<comment type="similarity">
    <text evidence="1">Belongs to the iron-sulfur cluster assembly SufBD family.</text>
</comment>
<reference evidence="3" key="1">
    <citation type="journal article" date="2014" name="Front. Microbiol.">
        <title>High frequency of phylogenetically diverse reductive dehalogenase-homologous genes in deep subseafloor sedimentary metagenomes.</title>
        <authorList>
            <person name="Kawai M."/>
            <person name="Futagami T."/>
            <person name="Toyoda A."/>
            <person name="Takaki Y."/>
            <person name="Nishi S."/>
            <person name="Hori S."/>
            <person name="Arai W."/>
            <person name="Tsubouchi T."/>
            <person name="Morono Y."/>
            <person name="Uchiyama I."/>
            <person name="Ito T."/>
            <person name="Fujiyama A."/>
            <person name="Inagaki F."/>
            <person name="Takami H."/>
        </authorList>
    </citation>
    <scope>NUCLEOTIDE SEQUENCE</scope>
    <source>
        <strain evidence="3">Expedition CK06-06</strain>
    </source>
</reference>
<evidence type="ECO:0000256" key="1">
    <source>
        <dbReference type="ARBA" id="ARBA00043967"/>
    </source>
</evidence>
<dbReference type="GO" id="GO:0016226">
    <property type="term" value="P:iron-sulfur cluster assembly"/>
    <property type="evidence" value="ECO:0007669"/>
    <property type="project" value="InterPro"/>
</dbReference>
<dbReference type="AlphaFoldDB" id="X0YZJ8"/>
<gene>
    <name evidence="3" type="ORF">S01H4_00312</name>
</gene>
<dbReference type="EMBL" id="BART01000039">
    <property type="protein sequence ID" value="GAG62219.1"/>
    <property type="molecule type" value="Genomic_DNA"/>
</dbReference>
<organism evidence="3">
    <name type="scientific">marine sediment metagenome</name>
    <dbReference type="NCBI Taxonomy" id="412755"/>
    <lineage>
        <taxon>unclassified sequences</taxon>
        <taxon>metagenomes</taxon>
        <taxon>ecological metagenomes</taxon>
    </lineage>
</organism>
<proteinExistence type="inferred from homology"/>
<evidence type="ECO:0000313" key="3">
    <source>
        <dbReference type="EMBL" id="GAG62219.1"/>
    </source>
</evidence>
<dbReference type="Pfam" id="PF01458">
    <property type="entry name" value="SUFBD_core"/>
    <property type="match status" value="1"/>
</dbReference>
<dbReference type="SUPFAM" id="SSF101960">
    <property type="entry name" value="Stabilizer of iron transporter SufD"/>
    <property type="match status" value="1"/>
</dbReference>
<name>X0YZJ8_9ZZZZ</name>